<sequence>MLPNANAHQAKLKDLRAAVQSKKQQLVTKAASRRSNLDSVKKRFAGAAQAAKKQQ</sequence>
<dbReference type="EMBL" id="CP046956">
    <property type="protein sequence ID" value="QTM98959.1"/>
    <property type="molecule type" value="Genomic_DNA"/>
</dbReference>
<reference evidence="1 2" key="1">
    <citation type="submission" date="2019-12" db="EMBL/GenBank/DDBJ databases">
        <title>The whole genome sequencing of a strain isolated from a Mars analog, Dalangtan Playa.</title>
        <authorList>
            <person name="Huang T."/>
        </authorList>
    </citation>
    <scope>NUCLEOTIDE SEQUENCE [LARGE SCALE GENOMIC DNA]</scope>
    <source>
        <strain evidence="1 2">DP4-553-S</strain>
    </source>
</reference>
<organism evidence="1 2">
    <name type="scientific">Sediminibacillus dalangtanensis</name>
    <dbReference type="NCBI Taxonomy" id="2729421"/>
    <lineage>
        <taxon>Bacteria</taxon>
        <taxon>Bacillati</taxon>
        <taxon>Bacillota</taxon>
        <taxon>Bacilli</taxon>
        <taxon>Bacillales</taxon>
        <taxon>Bacillaceae</taxon>
        <taxon>Sediminibacillus</taxon>
    </lineage>
</organism>
<dbReference type="RefSeq" id="WP_209368005.1">
    <property type="nucleotide sequence ID" value="NZ_CP046956.1"/>
</dbReference>
<keyword evidence="2" id="KW-1185">Reference proteome</keyword>
<evidence type="ECO:0000313" key="1">
    <source>
        <dbReference type="EMBL" id="QTM98959.1"/>
    </source>
</evidence>
<evidence type="ECO:0000313" key="2">
    <source>
        <dbReference type="Proteomes" id="UP000665043"/>
    </source>
</evidence>
<gene>
    <name evidence="1" type="ORF">ERJ70_06365</name>
</gene>
<dbReference type="Proteomes" id="UP000665043">
    <property type="component" value="Chromosome"/>
</dbReference>
<protein>
    <submittedName>
        <fullName evidence="1">Uncharacterized protein</fullName>
    </submittedName>
</protein>
<name>A0ABX7VPY9_9BACI</name>
<accession>A0ABX7VPY9</accession>
<proteinExistence type="predicted"/>